<dbReference type="InterPro" id="IPR045865">
    <property type="entry name" value="ACT-like_dom_sf"/>
</dbReference>
<comment type="catalytic activity">
    <reaction evidence="13">
        <text>(6R)-L-erythro-5,6,7,8-tetrahydrobiopterin + L-tryptophan + O2 = 5-hydroxy-L-tryptophan + (4aS,6R)-4a-hydroxy-L-erythro-5,6,7,8-tetrahydrobiopterin</text>
        <dbReference type="Rhea" id="RHEA:16709"/>
        <dbReference type="ChEBI" id="CHEBI:15379"/>
        <dbReference type="ChEBI" id="CHEBI:15642"/>
        <dbReference type="ChEBI" id="CHEBI:57912"/>
        <dbReference type="ChEBI" id="CHEBI:58266"/>
        <dbReference type="ChEBI" id="CHEBI:59560"/>
        <dbReference type="EC" id="1.14.16.4"/>
    </reaction>
</comment>
<dbReference type="GO" id="GO:0005506">
    <property type="term" value="F:iron ion binding"/>
    <property type="evidence" value="ECO:0007669"/>
    <property type="project" value="InterPro"/>
</dbReference>
<dbReference type="CDD" id="cd04929">
    <property type="entry name" value="ACT_TPH"/>
    <property type="match status" value="1"/>
</dbReference>
<evidence type="ECO:0000313" key="22">
    <source>
        <dbReference type="Proteomes" id="UP001258017"/>
    </source>
</evidence>
<feature type="binding site" evidence="16">
    <location>
        <position position="298"/>
    </location>
    <ligand>
        <name>L-tryptophan</name>
        <dbReference type="ChEBI" id="CHEBI:57912"/>
    </ligand>
</feature>
<evidence type="ECO:0000256" key="10">
    <source>
        <dbReference type="ARBA" id="ARBA00023094"/>
    </source>
</evidence>
<evidence type="ECO:0000256" key="1">
    <source>
        <dbReference type="ARBA" id="ARBA00001954"/>
    </source>
</evidence>
<evidence type="ECO:0000256" key="16">
    <source>
        <dbReference type="PIRSR" id="PIRSR601273-1"/>
    </source>
</evidence>
<dbReference type="GO" id="GO:0048066">
    <property type="term" value="P:developmental pigmentation"/>
    <property type="evidence" value="ECO:0007669"/>
    <property type="project" value="UniProtKB-ARBA"/>
</dbReference>
<gene>
    <name evidence="21" type="ORF">KPH14_008085</name>
</gene>
<evidence type="ECO:0000256" key="18">
    <source>
        <dbReference type="SAM" id="MobiDB-lite"/>
    </source>
</evidence>
<evidence type="ECO:0000313" key="21">
    <source>
        <dbReference type="EMBL" id="KAK2581308.1"/>
    </source>
</evidence>
<feature type="binding site" evidence="15">
    <location>
        <position position="358"/>
    </location>
    <ligand>
        <name>Fe cation</name>
        <dbReference type="ChEBI" id="CHEBI:24875"/>
    </ligand>
</feature>
<accession>A0AAD9RKI5</accession>
<keyword evidence="8 15" id="KW-0408">Iron</keyword>
<dbReference type="EMBL" id="JAIFRP010000042">
    <property type="protein sequence ID" value="KAK2581308.1"/>
    <property type="molecule type" value="Genomic_DNA"/>
</dbReference>
<dbReference type="PROSITE" id="PS51410">
    <property type="entry name" value="BH4_AAA_HYDROXYL_2"/>
    <property type="match status" value="1"/>
</dbReference>
<dbReference type="GO" id="GO:0004510">
    <property type="term" value="F:tryptophan 5-monooxygenase activity"/>
    <property type="evidence" value="ECO:0007669"/>
    <property type="project" value="UniProtKB-EC"/>
</dbReference>
<feature type="domain" description="ACT" evidence="20">
    <location>
        <begin position="48"/>
        <end position="123"/>
    </location>
</feature>
<evidence type="ECO:0000256" key="17">
    <source>
        <dbReference type="PIRSR" id="PIRSR601273-2"/>
    </source>
</evidence>
<dbReference type="Pfam" id="PF01842">
    <property type="entry name" value="ACT"/>
    <property type="match status" value="1"/>
</dbReference>
<sequence length="528" mass="60311">MSGSGKGLLGMWLYRRAEGWTIKEGSPIHKSHDIPMVERDASSDNKNSVVFSLKNQVGGLARALQVFQDLGVNVIHIESRKSLRRGSEYEILVDVECEPKRMEQLIRMLSREVAAINLAQYEETGSIPQQPPILSAAPSFDFSEVDMPWFPRKISDLDQAQKVLMYGSELDADHPGFKDPVYRRRRQEFADIANNYRHGQPIPRIQYTPEEIRTWGTVFRELHQLYQRHACREYLENWPKLVKYCGYREDNIPQLQDINVFLKRTTGFQLRPVAGYLSPRDFLAGLAFRVFHCTQYIRHSSDPFYTPEPDCCHELLGHMPLLANPSFAQFSQELGLASLGASDEDIDKLATLYFFTVEFGLCKQDGTLRVYGAGLLSSVAELRHAVTTPEKTFRFEPDVTCKQECIITAFQNAYYYTDSIEEAKEKMRAFAKQIQRPFGLRYNPYTQSVEVLTDAQKITAVVSELRGDLCIVSNALRKIHEQDDTVDVERITSLLTQGIELPLETSSSDSDDTDKSPNVEDHQRNSQK</sequence>
<evidence type="ECO:0000256" key="5">
    <source>
        <dbReference type="ARBA" id="ARBA00022553"/>
    </source>
</evidence>
<dbReference type="Pfam" id="PF00351">
    <property type="entry name" value="Biopterin_H"/>
    <property type="match status" value="1"/>
</dbReference>
<name>A0AAD9RKI5_9HYME</name>
<dbReference type="Gene3D" id="1.10.800.10">
    <property type="entry name" value="Aromatic amino acid hydroxylase"/>
    <property type="match status" value="1"/>
</dbReference>
<dbReference type="PROSITE" id="PS51671">
    <property type="entry name" value="ACT"/>
    <property type="match status" value="1"/>
</dbReference>
<dbReference type="GO" id="GO:0009072">
    <property type="term" value="P:aromatic amino acid metabolic process"/>
    <property type="evidence" value="ECO:0007669"/>
    <property type="project" value="InterPro"/>
</dbReference>
<feature type="region of interest" description="Disordered" evidence="18">
    <location>
        <begin position="502"/>
        <end position="528"/>
    </location>
</feature>
<evidence type="ECO:0000256" key="4">
    <source>
        <dbReference type="ARBA" id="ARBA00012002"/>
    </source>
</evidence>
<comment type="pathway">
    <text evidence="2">Aromatic compound metabolism; serotonin biosynthesis; serotonin from L-tryptophan: step 1/2.</text>
</comment>
<evidence type="ECO:0000256" key="11">
    <source>
        <dbReference type="ARBA" id="ARBA00040889"/>
    </source>
</evidence>
<dbReference type="InterPro" id="IPR005963">
    <property type="entry name" value="Trp_5_mOase"/>
</dbReference>
<dbReference type="GO" id="GO:0043005">
    <property type="term" value="C:neuron projection"/>
    <property type="evidence" value="ECO:0007669"/>
    <property type="project" value="TreeGrafter"/>
</dbReference>
<feature type="compositionally biased region" description="Basic and acidic residues" evidence="18">
    <location>
        <begin position="513"/>
        <end position="528"/>
    </location>
</feature>
<evidence type="ECO:0000256" key="15">
    <source>
        <dbReference type="PIRSR" id="PIRSR000336-1"/>
    </source>
</evidence>
<comment type="subunit">
    <text evidence="14">Interacts with DNAJC12.</text>
</comment>
<keyword evidence="5" id="KW-0597">Phosphoprotein</keyword>
<protein>
    <recommendedName>
        <fullName evidence="11">Tryptophan 5-hydroxylase 2</fullName>
        <ecNumber evidence="4">1.14.16.4</ecNumber>
    </recommendedName>
    <alternativeName>
        <fullName evidence="12">Tryptophan 5-monooxygenase 2</fullName>
    </alternativeName>
</protein>
<dbReference type="InterPro" id="IPR036951">
    <property type="entry name" value="ArAA_hydroxylase_sf"/>
</dbReference>
<evidence type="ECO:0000256" key="8">
    <source>
        <dbReference type="ARBA" id="ARBA00023004"/>
    </source>
</evidence>
<feature type="binding site" evidence="15">
    <location>
        <position position="318"/>
    </location>
    <ligand>
        <name>Fe cation</name>
        <dbReference type="ChEBI" id="CHEBI:24875"/>
    </ligand>
</feature>
<dbReference type="Proteomes" id="UP001258017">
    <property type="component" value="Unassembled WGS sequence"/>
</dbReference>
<dbReference type="InterPro" id="IPR036329">
    <property type="entry name" value="Aro-AA_hydroxylase_C_sf"/>
</dbReference>
<dbReference type="InterPro" id="IPR001273">
    <property type="entry name" value="ArAA_hydroxylase"/>
</dbReference>
<evidence type="ECO:0000256" key="13">
    <source>
        <dbReference type="ARBA" id="ARBA00048860"/>
    </source>
</evidence>
<dbReference type="InterPro" id="IPR002912">
    <property type="entry name" value="ACT_dom"/>
</dbReference>
<feature type="binding site" evidence="16">
    <location>
        <position position="306"/>
    </location>
    <ligand>
        <name>L-tryptophan</name>
        <dbReference type="ChEBI" id="CHEBI:57912"/>
    </ligand>
</feature>
<keyword evidence="9" id="KW-0503">Monooxygenase</keyword>
<dbReference type="GO" id="GO:0042416">
    <property type="term" value="P:dopamine biosynthetic process"/>
    <property type="evidence" value="ECO:0007669"/>
    <property type="project" value="UniProtKB-ARBA"/>
</dbReference>
<reference evidence="21" key="1">
    <citation type="submission" date="2021-08" db="EMBL/GenBank/DDBJ databases">
        <authorList>
            <person name="Misof B."/>
            <person name="Oliver O."/>
            <person name="Podsiadlowski L."/>
            <person name="Donath A."/>
            <person name="Peters R."/>
            <person name="Mayer C."/>
            <person name="Rust J."/>
            <person name="Gunkel S."/>
            <person name="Lesny P."/>
            <person name="Martin S."/>
            <person name="Oeyen J.P."/>
            <person name="Petersen M."/>
            <person name="Panagiotis P."/>
            <person name="Wilbrandt J."/>
            <person name="Tanja T."/>
        </authorList>
    </citation>
    <scope>NUCLEOTIDE SEQUENCE</scope>
    <source>
        <strain evidence="21">GBR_01_08_01A</strain>
        <tissue evidence="21">Thorax + abdomen</tissue>
    </source>
</reference>
<evidence type="ECO:0000256" key="6">
    <source>
        <dbReference type="ARBA" id="ARBA00022723"/>
    </source>
</evidence>
<feature type="domain" description="Biopterin-dependent aromatic amino acid hydroxylase family profile" evidence="19">
    <location>
        <begin position="134"/>
        <end position="480"/>
    </location>
</feature>
<evidence type="ECO:0000256" key="9">
    <source>
        <dbReference type="ARBA" id="ARBA00023033"/>
    </source>
</evidence>
<comment type="cofactor">
    <cofactor evidence="1 17">
        <name>Fe(2+)</name>
        <dbReference type="ChEBI" id="CHEBI:29033"/>
    </cofactor>
</comment>
<dbReference type="InterPro" id="IPR018301">
    <property type="entry name" value="ArAA_hydroxylase_Fe/CU_BS"/>
</dbReference>
<feature type="binding site" evidence="16">
    <location>
        <position position="276"/>
    </location>
    <ligand>
        <name>L-tryptophan</name>
        <dbReference type="ChEBI" id="CHEBI:57912"/>
    </ligand>
</feature>
<evidence type="ECO:0000256" key="7">
    <source>
        <dbReference type="ARBA" id="ARBA00023002"/>
    </source>
</evidence>
<dbReference type="PIRSF" id="PIRSF000336">
    <property type="entry name" value="TH"/>
    <property type="match status" value="1"/>
</dbReference>
<dbReference type="SUPFAM" id="SSF56534">
    <property type="entry name" value="Aromatic aminoacid monoxygenases, catalytic and oligomerization domains"/>
    <property type="match status" value="1"/>
</dbReference>
<dbReference type="InterPro" id="IPR019774">
    <property type="entry name" value="Aromatic-AA_hydroxylase_C"/>
</dbReference>
<organism evidence="21 22">
    <name type="scientific">Odynerus spinipes</name>
    <dbReference type="NCBI Taxonomy" id="1348599"/>
    <lineage>
        <taxon>Eukaryota</taxon>
        <taxon>Metazoa</taxon>
        <taxon>Ecdysozoa</taxon>
        <taxon>Arthropoda</taxon>
        <taxon>Hexapoda</taxon>
        <taxon>Insecta</taxon>
        <taxon>Pterygota</taxon>
        <taxon>Neoptera</taxon>
        <taxon>Endopterygota</taxon>
        <taxon>Hymenoptera</taxon>
        <taxon>Apocrita</taxon>
        <taxon>Aculeata</taxon>
        <taxon>Vespoidea</taxon>
        <taxon>Vespidae</taxon>
        <taxon>Eumeninae</taxon>
        <taxon>Odynerus</taxon>
    </lineage>
</organism>
<keyword evidence="10" id="KW-0724">Serotonin biosynthesis</keyword>
<dbReference type="GO" id="GO:0042427">
    <property type="term" value="P:serotonin biosynthetic process"/>
    <property type="evidence" value="ECO:0007669"/>
    <property type="project" value="UniProtKB-KW"/>
</dbReference>
<dbReference type="PROSITE" id="PS00367">
    <property type="entry name" value="BH4_AAA_HYDROXYL_1"/>
    <property type="match status" value="1"/>
</dbReference>
<dbReference type="InterPro" id="IPR041904">
    <property type="entry name" value="TrpOH_cat"/>
</dbReference>
<evidence type="ECO:0000259" key="20">
    <source>
        <dbReference type="PROSITE" id="PS51671"/>
    </source>
</evidence>
<comment type="similarity">
    <text evidence="3">Belongs to the biopterin-dependent aromatic amino acid hydroxylase family.</text>
</comment>
<comment type="caution">
    <text evidence="21">The sequence shown here is derived from an EMBL/GenBank/DDBJ whole genome shotgun (WGS) entry which is preliminary data.</text>
</comment>
<reference evidence="21" key="2">
    <citation type="journal article" date="2023" name="Commun. Biol.">
        <title>Intrasexual cuticular hydrocarbon dimorphism in a wasp sheds light on hydrocarbon biosynthesis genes in Hymenoptera.</title>
        <authorList>
            <person name="Moris V.C."/>
            <person name="Podsiadlowski L."/>
            <person name="Martin S."/>
            <person name="Oeyen J.P."/>
            <person name="Donath A."/>
            <person name="Petersen M."/>
            <person name="Wilbrandt J."/>
            <person name="Misof B."/>
            <person name="Liedtke D."/>
            <person name="Thamm M."/>
            <person name="Scheiner R."/>
            <person name="Schmitt T."/>
            <person name="Niehuis O."/>
        </authorList>
    </citation>
    <scope>NUCLEOTIDE SEQUENCE</scope>
    <source>
        <strain evidence="21">GBR_01_08_01A</strain>
    </source>
</reference>
<dbReference type="PANTHER" id="PTHR11473:SF16">
    <property type="entry name" value="TRYPTOPHAN 5-HYDROXYLASE 2"/>
    <property type="match status" value="1"/>
</dbReference>
<dbReference type="AlphaFoldDB" id="A0AAD9RKI5"/>
<evidence type="ECO:0000259" key="19">
    <source>
        <dbReference type="PROSITE" id="PS51410"/>
    </source>
</evidence>
<dbReference type="EC" id="1.14.16.4" evidence="4"/>
<keyword evidence="6 15" id="KW-0479">Metal-binding</keyword>
<keyword evidence="7" id="KW-0560">Oxidoreductase</keyword>
<dbReference type="PANTHER" id="PTHR11473">
    <property type="entry name" value="AROMATIC AMINO ACID HYDROXYLASE"/>
    <property type="match status" value="1"/>
</dbReference>
<dbReference type="SUPFAM" id="SSF55021">
    <property type="entry name" value="ACT-like"/>
    <property type="match status" value="1"/>
</dbReference>
<evidence type="ECO:0000256" key="12">
    <source>
        <dbReference type="ARBA" id="ARBA00042662"/>
    </source>
</evidence>
<feature type="binding site" evidence="16">
    <location>
        <position position="407"/>
    </location>
    <ligand>
        <name>L-tryptophan</name>
        <dbReference type="ChEBI" id="CHEBI:57912"/>
    </ligand>
</feature>
<dbReference type="CDD" id="cd03346">
    <property type="entry name" value="eu_TrpOH"/>
    <property type="match status" value="1"/>
</dbReference>
<feature type="binding site" evidence="16">
    <location>
        <position position="377"/>
    </location>
    <ligand>
        <name>L-tryptophan</name>
        <dbReference type="ChEBI" id="CHEBI:57912"/>
    </ligand>
</feature>
<keyword evidence="22" id="KW-1185">Reference proteome</keyword>
<dbReference type="PRINTS" id="PR00372">
    <property type="entry name" value="FYWHYDRXLASE"/>
</dbReference>
<dbReference type="InterPro" id="IPR019773">
    <property type="entry name" value="Tyrosine_3-monooxygenase-like"/>
</dbReference>
<proteinExistence type="inferred from homology"/>
<dbReference type="NCBIfam" id="TIGR01270">
    <property type="entry name" value="Trp_5_monoox"/>
    <property type="match status" value="1"/>
</dbReference>
<feature type="binding site" evidence="15">
    <location>
        <position position="313"/>
    </location>
    <ligand>
        <name>Fe cation</name>
        <dbReference type="ChEBI" id="CHEBI:24875"/>
    </ligand>
</feature>
<evidence type="ECO:0000256" key="2">
    <source>
        <dbReference type="ARBA" id="ARBA00004783"/>
    </source>
</evidence>
<evidence type="ECO:0000256" key="3">
    <source>
        <dbReference type="ARBA" id="ARBA00009712"/>
    </source>
</evidence>
<dbReference type="FunFam" id="1.10.800.10:FF:000004">
    <property type="entry name" value="Tyrosine 3-monooxygenase"/>
    <property type="match status" value="1"/>
</dbReference>
<evidence type="ECO:0000256" key="14">
    <source>
        <dbReference type="ARBA" id="ARBA00062416"/>
    </source>
</evidence>